<reference evidence="2" key="1">
    <citation type="submission" date="2018-04" db="EMBL/GenBank/DDBJ databases">
        <title>Transcriptome assembly of Sipha flava.</title>
        <authorList>
            <person name="Scully E.D."/>
            <person name="Geib S.M."/>
            <person name="Palmer N.A."/>
            <person name="Koch K."/>
            <person name="Bradshaw J."/>
            <person name="Heng-Moss T."/>
            <person name="Sarath G."/>
        </authorList>
    </citation>
    <scope>NUCLEOTIDE SEQUENCE</scope>
</reference>
<feature type="compositionally biased region" description="Basic and acidic residues" evidence="1">
    <location>
        <begin position="198"/>
        <end position="215"/>
    </location>
</feature>
<gene>
    <name evidence="4 5" type="primary">LOC112689330</name>
    <name evidence="2" type="ORF">g.65987</name>
</gene>
<feature type="compositionally biased region" description="Basic and acidic residues" evidence="1">
    <location>
        <begin position="172"/>
        <end position="181"/>
    </location>
</feature>
<feature type="compositionally biased region" description="Low complexity" evidence="1">
    <location>
        <begin position="874"/>
        <end position="885"/>
    </location>
</feature>
<evidence type="ECO:0000313" key="5">
    <source>
        <dbReference type="RefSeq" id="XP_025418766.1"/>
    </source>
</evidence>
<evidence type="ECO:0000313" key="3">
    <source>
        <dbReference type="Proteomes" id="UP000694846"/>
    </source>
</evidence>
<dbReference type="AlphaFoldDB" id="A0A2S2QMK2"/>
<protein>
    <submittedName>
        <fullName evidence="4 5">Uncharacterized protein LOC112689330</fullName>
    </submittedName>
</protein>
<feature type="region of interest" description="Disordered" evidence="1">
    <location>
        <begin position="439"/>
        <end position="521"/>
    </location>
</feature>
<feature type="region of interest" description="Disordered" evidence="1">
    <location>
        <begin position="680"/>
        <end position="702"/>
    </location>
</feature>
<dbReference type="GeneID" id="112689330"/>
<feature type="compositionally biased region" description="Basic and acidic residues" evidence="1">
    <location>
        <begin position="794"/>
        <end position="815"/>
    </location>
</feature>
<sequence>MGNSNSHGSSYATSDTQVIPPHSWAYSFPRSQYFRPPATGSKVLPPHVPSQRLRPTENGSMLHNVGTINGKRPYEYIHRDDLPHGYEMQRHAPRDGRRDRMGYNMYTSEPDLRFTDSRQPPPMGYQHHNNHGDNGAVKGRMSRSKKKYRAPQIPPASSHHNGMESSSPDSYQHWENHRDNSRSSQNKGGMPRLRLFKTRAETKRKLSKDEIKNEEIQSNVQPQASNLHRSMSSPQFQAELKRVTERLREKEFRHPPIGRASESSSNPASEERAVIIANNDKHRESPVNSNRERLMADRAKRMSRSIPNLATKVQEDDDVRCTGEGSSATGSNDENAKNKRDNKPKTSAPDTKPKTFYFGMNEFNDEKKLNRNTGDVDRFAESFNKTNDSPSDSIVSSDPTDESGGDISLQLRPTLPRKQFDIPRFSPTAAWRLLTALESPTPVSPNCSGGEEDLIPIIDQPHNSGDKSGDSGISGDASPHSAHNSQVAWTPQQDLEETSSDGGLDSTPVSPQSLDTTQFSRTRTVARPSFCLSLPRDENTGLDKRYGQLNEDFSPMNPPKSNGYFKSKLNRGKTSIDKNKSHLDENWVLSRSVPDSLHHSGLVGNFPSQNWTQFNHQNNEELADEELAMSSLPKFSYLAAGRRAMYLPEYKSLNYLYEKDVMNVLENKAIVSKSCEDLTRDDQEDNQLSITNEKSKQKSTSKKFAFQSTIRQIERKKIAEKLSKEAEYKERQRLSEMEAMRRVEEEFQRKREREKADIRQQLRLYTLTQGDREPAQPLPSSTQILSEFRESRRDYKDFNSSRVEHEPSNRAETPVKKSTTIHPKVVYQMPKSTPVYVTPSTVRKQCSGIEKIGSSTPTTGNYRRDFAQGALPHSVASSDSEVSVSNTRPTSRTKHRSRSASPISDREKENNGIGLNLDYVHIIQSLKEKQNNEKTLNEVTSEMIPARSIAGVNSLQPFIKNKNSMYKPIVFNPINKNKFAQPLM</sequence>
<feature type="compositionally biased region" description="Polar residues" evidence="1">
    <location>
        <begin position="216"/>
        <end position="235"/>
    </location>
</feature>
<proteinExistence type="predicted"/>
<organism evidence="2">
    <name type="scientific">Sipha flava</name>
    <name type="common">yellow sugarcane aphid</name>
    <dbReference type="NCBI Taxonomy" id="143950"/>
    <lineage>
        <taxon>Eukaryota</taxon>
        <taxon>Metazoa</taxon>
        <taxon>Ecdysozoa</taxon>
        <taxon>Arthropoda</taxon>
        <taxon>Hexapoda</taxon>
        <taxon>Insecta</taxon>
        <taxon>Pterygota</taxon>
        <taxon>Neoptera</taxon>
        <taxon>Paraneoptera</taxon>
        <taxon>Hemiptera</taxon>
        <taxon>Sternorrhyncha</taxon>
        <taxon>Aphidomorpha</taxon>
        <taxon>Aphidoidea</taxon>
        <taxon>Aphididae</taxon>
        <taxon>Sipha</taxon>
    </lineage>
</organism>
<feature type="compositionally biased region" description="Polar residues" evidence="1">
    <location>
        <begin position="324"/>
        <end position="333"/>
    </location>
</feature>
<feature type="region of interest" description="Disordered" evidence="1">
    <location>
        <begin position="126"/>
        <end position="235"/>
    </location>
</feature>
<evidence type="ECO:0000313" key="2">
    <source>
        <dbReference type="EMBL" id="MBY78954.1"/>
    </source>
</evidence>
<dbReference type="RefSeq" id="XP_025418766.1">
    <property type="nucleotide sequence ID" value="XM_025562981.1"/>
</dbReference>
<feature type="compositionally biased region" description="Polar residues" evidence="1">
    <location>
        <begin position="158"/>
        <end position="170"/>
    </location>
</feature>
<feature type="compositionally biased region" description="Polar residues" evidence="1">
    <location>
        <begin position="507"/>
        <end position="521"/>
    </location>
</feature>
<feature type="region of interest" description="Disordered" evidence="1">
    <location>
        <begin position="794"/>
        <end position="817"/>
    </location>
</feature>
<feature type="compositionally biased region" description="Basic and acidic residues" evidence="1">
    <location>
        <begin position="334"/>
        <end position="344"/>
    </location>
</feature>
<feature type="region of interest" description="Disordered" evidence="1">
    <location>
        <begin position="381"/>
        <end position="415"/>
    </location>
</feature>
<feature type="compositionally biased region" description="Low complexity" evidence="1">
    <location>
        <begin position="388"/>
        <end position="398"/>
    </location>
</feature>
<name>A0A2S2QMK2_9HEMI</name>
<accession>A0A2S2QMK2</accession>
<dbReference type="OrthoDB" id="5917823at2759"/>
<evidence type="ECO:0000256" key="1">
    <source>
        <dbReference type="SAM" id="MobiDB-lite"/>
    </source>
</evidence>
<keyword evidence="3" id="KW-1185">Reference proteome</keyword>
<evidence type="ECO:0000313" key="4">
    <source>
        <dbReference type="RefSeq" id="XP_025418765.1"/>
    </source>
</evidence>
<feature type="compositionally biased region" description="Polar residues" evidence="1">
    <location>
        <begin position="481"/>
        <end position="493"/>
    </location>
</feature>
<dbReference type="Proteomes" id="UP000694846">
    <property type="component" value="Unplaced"/>
</dbReference>
<feature type="region of interest" description="Disordered" evidence="1">
    <location>
        <begin position="871"/>
        <end position="911"/>
    </location>
</feature>
<feature type="compositionally biased region" description="Basic residues" evidence="1">
    <location>
        <begin position="140"/>
        <end position="149"/>
    </location>
</feature>
<dbReference type="RefSeq" id="XP_025418765.1">
    <property type="nucleotide sequence ID" value="XM_025562980.1"/>
</dbReference>
<feature type="region of interest" description="Disordered" evidence="1">
    <location>
        <begin position="249"/>
        <end position="270"/>
    </location>
</feature>
<feature type="region of interest" description="Disordered" evidence="1">
    <location>
        <begin position="298"/>
        <end position="358"/>
    </location>
</feature>
<feature type="region of interest" description="Disordered" evidence="1">
    <location>
        <begin position="35"/>
        <end position="67"/>
    </location>
</feature>
<reference evidence="4 5" key="2">
    <citation type="submission" date="2025-04" db="UniProtKB">
        <authorList>
            <consortium name="RefSeq"/>
        </authorList>
    </citation>
    <scope>IDENTIFICATION</scope>
    <source>
        <tissue evidence="4 5">Whole body</tissue>
    </source>
</reference>
<dbReference type="EMBL" id="GGMS01009751">
    <property type="protein sequence ID" value="MBY78954.1"/>
    <property type="molecule type" value="Transcribed_RNA"/>
</dbReference>